<keyword evidence="3" id="KW-1185">Reference proteome</keyword>
<sequence>MMPLAAGAVQPGALKQSMSEGAGAAPTRPTKLFIGGITRNTTPQAQHLNHSCVPD</sequence>
<protein>
    <submittedName>
        <fullName evidence="2">Uncharacterized protein</fullName>
    </submittedName>
</protein>
<accession>A0A812SM55</accession>
<name>A0A812SM55_9DINO</name>
<organism evidence="2 3">
    <name type="scientific">Symbiodinium natans</name>
    <dbReference type="NCBI Taxonomy" id="878477"/>
    <lineage>
        <taxon>Eukaryota</taxon>
        <taxon>Sar</taxon>
        <taxon>Alveolata</taxon>
        <taxon>Dinophyceae</taxon>
        <taxon>Suessiales</taxon>
        <taxon>Symbiodiniaceae</taxon>
        <taxon>Symbiodinium</taxon>
    </lineage>
</organism>
<evidence type="ECO:0000313" key="3">
    <source>
        <dbReference type="Proteomes" id="UP000604046"/>
    </source>
</evidence>
<comment type="caution">
    <text evidence="2">The sequence shown here is derived from an EMBL/GenBank/DDBJ whole genome shotgun (WGS) entry which is preliminary data.</text>
</comment>
<dbReference type="AlphaFoldDB" id="A0A812SM55"/>
<gene>
    <name evidence="2" type="ORF">SNAT2548_LOCUS27265</name>
</gene>
<reference evidence="2" key="1">
    <citation type="submission" date="2021-02" db="EMBL/GenBank/DDBJ databases">
        <authorList>
            <person name="Dougan E. K."/>
            <person name="Rhodes N."/>
            <person name="Thang M."/>
            <person name="Chan C."/>
        </authorList>
    </citation>
    <scope>NUCLEOTIDE SEQUENCE</scope>
</reference>
<feature type="region of interest" description="Disordered" evidence="1">
    <location>
        <begin position="1"/>
        <end position="55"/>
    </location>
</feature>
<evidence type="ECO:0000313" key="2">
    <source>
        <dbReference type="EMBL" id="CAE7486000.1"/>
    </source>
</evidence>
<evidence type="ECO:0000256" key="1">
    <source>
        <dbReference type="SAM" id="MobiDB-lite"/>
    </source>
</evidence>
<dbReference type="EMBL" id="CAJNDS010002461">
    <property type="protein sequence ID" value="CAE7486000.1"/>
    <property type="molecule type" value="Genomic_DNA"/>
</dbReference>
<dbReference type="Proteomes" id="UP000604046">
    <property type="component" value="Unassembled WGS sequence"/>
</dbReference>
<feature type="compositionally biased region" description="Polar residues" evidence="1">
    <location>
        <begin position="38"/>
        <end position="49"/>
    </location>
</feature>
<proteinExistence type="predicted"/>